<name>A0AAW0AEH4_9AGAR</name>
<accession>A0AAW0AEH4</accession>
<comment type="caution">
    <text evidence="2">The sequence shown here is derived from an EMBL/GenBank/DDBJ whole genome shotgun (WGS) entry which is preliminary data.</text>
</comment>
<evidence type="ECO:0008006" key="4">
    <source>
        <dbReference type="Google" id="ProtNLM"/>
    </source>
</evidence>
<dbReference type="EMBL" id="JAWWNJ010000074">
    <property type="protein sequence ID" value="KAK7006812.1"/>
    <property type="molecule type" value="Genomic_DNA"/>
</dbReference>
<dbReference type="Proteomes" id="UP001362999">
    <property type="component" value="Unassembled WGS sequence"/>
</dbReference>
<gene>
    <name evidence="2" type="ORF">R3P38DRAFT_2555140</name>
</gene>
<feature type="non-terminal residue" evidence="2">
    <location>
        <position position="1"/>
    </location>
</feature>
<keyword evidence="1" id="KW-0472">Membrane</keyword>
<feature type="transmembrane region" description="Helical" evidence="1">
    <location>
        <begin position="139"/>
        <end position="162"/>
    </location>
</feature>
<reference evidence="2 3" key="1">
    <citation type="journal article" date="2024" name="J Genomics">
        <title>Draft genome sequencing and assembly of Favolaschia claudopus CIRM-BRFM 2984 isolated from oak limbs.</title>
        <authorList>
            <person name="Navarro D."/>
            <person name="Drula E."/>
            <person name="Chaduli D."/>
            <person name="Cazenave R."/>
            <person name="Ahrendt S."/>
            <person name="Wang J."/>
            <person name="Lipzen A."/>
            <person name="Daum C."/>
            <person name="Barry K."/>
            <person name="Grigoriev I.V."/>
            <person name="Favel A."/>
            <person name="Rosso M.N."/>
            <person name="Martin F."/>
        </authorList>
    </citation>
    <scope>NUCLEOTIDE SEQUENCE [LARGE SCALE GENOMIC DNA]</scope>
    <source>
        <strain evidence="2 3">CIRM-BRFM 2984</strain>
    </source>
</reference>
<protein>
    <recommendedName>
        <fullName evidence="4">Reverse transcriptase zinc-binding domain-containing protein</fullName>
    </recommendedName>
</protein>
<sequence>KSTICNLDRVRFCTADAFDFVPSDSMIWTSIRSTNLRRQTRNFLWKAMHEGFHIGQFWDHVQHLEHLGLCSQCRLPKTMEHILLECTLPAQQIIWKLTKDLWKIRFNGWPTPNLGLLLGCALTKFKTPRGSQNHSKNRFFTIIVSTSMYLICVMRVGSAASWEWEGTR</sequence>
<keyword evidence="1" id="KW-0812">Transmembrane</keyword>
<dbReference type="AlphaFoldDB" id="A0AAW0AEH4"/>
<organism evidence="2 3">
    <name type="scientific">Favolaschia claudopus</name>
    <dbReference type="NCBI Taxonomy" id="2862362"/>
    <lineage>
        <taxon>Eukaryota</taxon>
        <taxon>Fungi</taxon>
        <taxon>Dikarya</taxon>
        <taxon>Basidiomycota</taxon>
        <taxon>Agaricomycotina</taxon>
        <taxon>Agaricomycetes</taxon>
        <taxon>Agaricomycetidae</taxon>
        <taxon>Agaricales</taxon>
        <taxon>Marasmiineae</taxon>
        <taxon>Mycenaceae</taxon>
        <taxon>Favolaschia</taxon>
    </lineage>
</organism>
<keyword evidence="3" id="KW-1185">Reference proteome</keyword>
<keyword evidence="1" id="KW-1133">Transmembrane helix</keyword>
<evidence type="ECO:0000313" key="2">
    <source>
        <dbReference type="EMBL" id="KAK7006812.1"/>
    </source>
</evidence>
<evidence type="ECO:0000256" key="1">
    <source>
        <dbReference type="SAM" id="Phobius"/>
    </source>
</evidence>
<evidence type="ECO:0000313" key="3">
    <source>
        <dbReference type="Proteomes" id="UP001362999"/>
    </source>
</evidence>
<proteinExistence type="predicted"/>